<dbReference type="AlphaFoldDB" id="A0AA39PMW7"/>
<protein>
    <recommendedName>
        <fullName evidence="1">DUF6535 domain-containing protein</fullName>
    </recommendedName>
</protein>
<accession>A0AA39PMW7</accession>
<gene>
    <name evidence="2" type="ORF">IW261DRAFT_1559897</name>
</gene>
<keyword evidence="3" id="KW-1185">Reference proteome</keyword>
<dbReference type="InterPro" id="IPR045338">
    <property type="entry name" value="DUF6535"/>
</dbReference>
<feature type="domain" description="DUF6535" evidence="1">
    <location>
        <begin position="116"/>
        <end position="199"/>
    </location>
</feature>
<comment type="caution">
    <text evidence="2">The sequence shown here is derived from an EMBL/GenBank/DDBJ whole genome shotgun (WGS) entry which is preliminary data.</text>
</comment>
<dbReference type="EMBL" id="JAUEPR010000004">
    <property type="protein sequence ID" value="KAK0486484.1"/>
    <property type="molecule type" value="Genomic_DNA"/>
</dbReference>
<evidence type="ECO:0000259" key="1">
    <source>
        <dbReference type="Pfam" id="PF20153"/>
    </source>
</evidence>
<sequence>MWGLYLWVTYAISSIAISPIHHSPRQGTYNAEWATQYEEEEEVYWLEIHPLLVNASHAKFQFGMKKQRFRQGTICLTTRTVALKSQFTMKQCRMPGYGGLTQTFLIQIWWRILASRDNVDILLVSAGSFSATVSISVTEASQSLSADYTQMVASLLFELVAIQRALAGSAAVDTVNVSPHDHSSIFVPSTKCIRLSSWYLSSNGPKCFPEAVWSLPGLKELVSGVGPIDEYGPVNLLHLICSILGFGLREDVKATYDAFLDMHCLELFSRVPFHPHFIWSGLLSDM</sequence>
<evidence type="ECO:0000313" key="3">
    <source>
        <dbReference type="Proteomes" id="UP001175227"/>
    </source>
</evidence>
<proteinExistence type="predicted"/>
<reference evidence="2" key="1">
    <citation type="submission" date="2023-06" db="EMBL/GenBank/DDBJ databases">
        <authorList>
            <consortium name="Lawrence Berkeley National Laboratory"/>
            <person name="Ahrendt S."/>
            <person name="Sahu N."/>
            <person name="Indic B."/>
            <person name="Wong-Bajracharya J."/>
            <person name="Merenyi Z."/>
            <person name="Ke H.-M."/>
            <person name="Monk M."/>
            <person name="Kocsube S."/>
            <person name="Drula E."/>
            <person name="Lipzen A."/>
            <person name="Balint B."/>
            <person name="Henrissat B."/>
            <person name="Andreopoulos B."/>
            <person name="Martin F.M."/>
            <person name="Harder C.B."/>
            <person name="Rigling D."/>
            <person name="Ford K.L."/>
            <person name="Foster G.D."/>
            <person name="Pangilinan J."/>
            <person name="Papanicolaou A."/>
            <person name="Barry K."/>
            <person name="LaButti K."/>
            <person name="Viragh M."/>
            <person name="Koriabine M."/>
            <person name="Yan M."/>
            <person name="Riley R."/>
            <person name="Champramary S."/>
            <person name="Plett K.L."/>
            <person name="Tsai I.J."/>
            <person name="Slot J."/>
            <person name="Sipos G."/>
            <person name="Plett J."/>
            <person name="Nagy L.G."/>
            <person name="Grigoriev I.V."/>
        </authorList>
    </citation>
    <scope>NUCLEOTIDE SEQUENCE</scope>
    <source>
        <strain evidence="2">ICMP 16352</strain>
    </source>
</reference>
<dbReference type="Pfam" id="PF20153">
    <property type="entry name" value="DUF6535"/>
    <property type="match status" value="1"/>
</dbReference>
<evidence type="ECO:0000313" key="2">
    <source>
        <dbReference type="EMBL" id="KAK0486484.1"/>
    </source>
</evidence>
<organism evidence="2 3">
    <name type="scientific">Armillaria novae-zelandiae</name>
    <dbReference type="NCBI Taxonomy" id="153914"/>
    <lineage>
        <taxon>Eukaryota</taxon>
        <taxon>Fungi</taxon>
        <taxon>Dikarya</taxon>
        <taxon>Basidiomycota</taxon>
        <taxon>Agaricomycotina</taxon>
        <taxon>Agaricomycetes</taxon>
        <taxon>Agaricomycetidae</taxon>
        <taxon>Agaricales</taxon>
        <taxon>Marasmiineae</taxon>
        <taxon>Physalacriaceae</taxon>
        <taxon>Armillaria</taxon>
    </lineage>
</organism>
<dbReference type="Proteomes" id="UP001175227">
    <property type="component" value="Unassembled WGS sequence"/>
</dbReference>
<name>A0AA39PMW7_9AGAR</name>